<evidence type="ECO:0000256" key="4">
    <source>
        <dbReference type="ARBA" id="ARBA00022912"/>
    </source>
</evidence>
<comment type="catalytic activity">
    <reaction evidence="5">
        <text>O-phospho-L-tyrosyl-[protein] + H2O = L-tyrosyl-[protein] + phosphate</text>
        <dbReference type="Rhea" id="RHEA:10684"/>
        <dbReference type="Rhea" id="RHEA-COMP:10136"/>
        <dbReference type="Rhea" id="RHEA-COMP:20101"/>
        <dbReference type="ChEBI" id="CHEBI:15377"/>
        <dbReference type="ChEBI" id="CHEBI:43474"/>
        <dbReference type="ChEBI" id="CHEBI:46858"/>
        <dbReference type="ChEBI" id="CHEBI:61978"/>
        <dbReference type="EC" id="3.1.3.48"/>
    </reaction>
</comment>
<dbReference type="EMBL" id="CP096574">
    <property type="protein sequence ID" value="UPU37763.1"/>
    <property type="molecule type" value="Genomic_DNA"/>
</dbReference>
<evidence type="ECO:0000313" key="7">
    <source>
        <dbReference type="EMBL" id="UPU37763.1"/>
    </source>
</evidence>
<dbReference type="SMART" id="SM00226">
    <property type="entry name" value="LMWPc"/>
    <property type="match status" value="1"/>
</dbReference>
<name>A0ABY4LMP7_9BACT</name>
<keyword evidence="8" id="KW-1185">Reference proteome</keyword>
<evidence type="ECO:0000256" key="3">
    <source>
        <dbReference type="ARBA" id="ARBA00022801"/>
    </source>
</evidence>
<feature type="domain" description="Phosphotyrosine protein phosphatase I" evidence="6">
    <location>
        <begin position="38"/>
        <end position="181"/>
    </location>
</feature>
<sequence>MKILLNSHRRFTKEMLKSLIDLIRYSAQIQKAKTLTFDRVLFVCKGNICRSAFAAGYLKNFDTSLKVESRGLQVDREVRSPNTAISAAIRHGVDLTGHYSRPVTAHDVNGADLILAMEYSQYHNLREMFPSSKDKIHLLGCYSTASYKLCLNIYDPFGREEKDYDACFNKIKTCINALICSRNVRV</sequence>
<evidence type="ECO:0000256" key="2">
    <source>
        <dbReference type="ARBA" id="ARBA00013064"/>
    </source>
</evidence>
<keyword evidence="4" id="KW-0904">Protein phosphatase</keyword>
<evidence type="ECO:0000259" key="6">
    <source>
        <dbReference type="SMART" id="SM00226"/>
    </source>
</evidence>
<proteinExistence type="inferred from homology"/>
<keyword evidence="3" id="KW-0378">Hydrolase</keyword>
<dbReference type="InterPro" id="IPR023485">
    <property type="entry name" value="Ptyr_pPase"/>
</dbReference>
<comment type="similarity">
    <text evidence="1">Belongs to the low molecular weight phosphotyrosine protein phosphatase family.</text>
</comment>
<dbReference type="EC" id="3.1.3.48" evidence="2"/>
<accession>A0ABY4LMP7</accession>
<dbReference type="SUPFAM" id="SSF52788">
    <property type="entry name" value="Phosphotyrosine protein phosphatases I"/>
    <property type="match status" value="1"/>
</dbReference>
<dbReference type="InterPro" id="IPR050438">
    <property type="entry name" value="LMW_PTPase"/>
</dbReference>
<dbReference type="InterPro" id="IPR036196">
    <property type="entry name" value="Ptyr_pPase_sf"/>
</dbReference>
<dbReference type="InterPro" id="IPR017867">
    <property type="entry name" value="Tyr_phospatase_low_mol_wt"/>
</dbReference>
<dbReference type="Proteomes" id="UP000831485">
    <property type="component" value="Chromosome"/>
</dbReference>
<protein>
    <recommendedName>
        <fullName evidence="2">protein-tyrosine-phosphatase</fullName>
        <ecNumber evidence="2">3.1.3.48</ecNumber>
    </recommendedName>
</protein>
<dbReference type="Pfam" id="PF01451">
    <property type="entry name" value="LMWPc"/>
    <property type="match status" value="1"/>
</dbReference>
<dbReference type="RefSeq" id="WP_183346539.1">
    <property type="nucleotide sequence ID" value="NZ_BLXY01000002.1"/>
</dbReference>
<reference evidence="7" key="1">
    <citation type="submission" date="2022-04" db="EMBL/GenBank/DDBJ databases">
        <authorList>
            <person name="Liu G."/>
        </authorList>
    </citation>
    <scope>NUCLEOTIDE SEQUENCE</scope>
    <source>
        <strain evidence="7">RG22</strain>
    </source>
</reference>
<evidence type="ECO:0000313" key="8">
    <source>
        <dbReference type="Proteomes" id="UP000831485"/>
    </source>
</evidence>
<organism evidence="7 8">
    <name type="scientific">Geomonas paludis</name>
    <dbReference type="NCBI Taxonomy" id="2740185"/>
    <lineage>
        <taxon>Bacteria</taxon>
        <taxon>Pseudomonadati</taxon>
        <taxon>Thermodesulfobacteriota</taxon>
        <taxon>Desulfuromonadia</taxon>
        <taxon>Geobacterales</taxon>
        <taxon>Geobacteraceae</taxon>
        <taxon>Geomonas</taxon>
    </lineage>
</organism>
<dbReference type="PRINTS" id="PR00719">
    <property type="entry name" value="LMWPTPASE"/>
</dbReference>
<dbReference type="PANTHER" id="PTHR11717">
    <property type="entry name" value="LOW MOLECULAR WEIGHT PROTEIN TYROSINE PHOSPHATASE"/>
    <property type="match status" value="1"/>
</dbReference>
<evidence type="ECO:0000256" key="1">
    <source>
        <dbReference type="ARBA" id="ARBA00011063"/>
    </source>
</evidence>
<gene>
    <name evidence="7" type="ORF">M1B72_08665</name>
</gene>
<dbReference type="PANTHER" id="PTHR11717:SF31">
    <property type="entry name" value="LOW MOLECULAR WEIGHT PROTEIN-TYROSINE-PHOSPHATASE ETP-RELATED"/>
    <property type="match status" value="1"/>
</dbReference>
<evidence type="ECO:0000256" key="5">
    <source>
        <dbReference type="ARBA" id="ARBA00051722"/>
    </source>
</evidence>
<dbReference type="Gene3D" id="3.40.50.2300">
    <property type="match status" value="1"/>
</dbReference>